<keyword evidence="3" id="KW-0472">Membrane</keyword>
<dbReference type="PANTHER" id="PTHR46093">
    <property type="entry name" value="ACYL-COA-BINDING DOMAIN-CONTAINING PROTEIN 5"/>
    <property type="match status" value="1"/>
</dbReference>
<evidence type="ECO:0000256" key="4">
    <source>
        <dbReference type="SAM" id="SignalP"/>
    </source>
</evidence>
<sequence>MFLFTLICLYLTFFITVINAQSPYSPNDLRAPERGILIDKKIIIFDSADFGIKNTNAFSLDLSTNWTVSEPAFTKIDNLLNAPTFRYTAFSALKNNTRSLIYAFGGLIPTNESNWNSGTFVNDFYQIDVTSYPISISSVKSGGALPSRCAFVSSIFDDKGKLYIWGGNTGDTTDQAMYIFDTVDSTWSRVLSSYIPAQRSSYSMTFTNGKIYFIGGVFANTIKYVDIREILIYDTLNTNNNPWSIRNATNNTYISDRYFHSAVLVPNSQQIILYGGSLSNHSGVSSDYLITLDLQTDGGGNTTESAENYKDYNSKKTTIIVCSTVGAVLLALLVFCLFRPANVKCFEQYHTAPAAMPYSH</sequence>
<keyword evidence="6" id="KW-1185">Reference proteome</keyword>
<feature type="signal peptide" evidence="4">
    <location>
        <begin position="1"/>
        <end position="20"/>
    </location>
</feature>
<dbReference type="OrthoDB" id="45365at2759"/>
<dbReference type="InterPro" id="IPR015915">
    <property type="entry name" value="Kelch-typ_b-propeller"/>
</dbReference>
<keyword evidence="3" id="KW-1133">Transmembrane helix</keyword>
<dbReference type="SUPFAM" id="SSF117281">
    <property type="entry name" value="Kelch motif"/>
    <property type="match status" value="1"/>
</dbReference>
<keyword evidence="1" id="KW-0880">Kelch repeat</keyword>
<evidence type="ECO:0000313" key="5">
    <source>
        <dbReference type="EMBL" id="CAG8566954.1"/>
    </source>
</evidence>
<dbReference type="Pfam" id="PF24681">
    <property type="entry name" value="Kelch_KLHDC2_KLHL20_DRC7"/>
    <property type="match status" value="1"/>
</dbReference>
<evidence type="ECO:0000256" key="2">
    <source>
        <dbReference type="ARBA" id="ARBA00022737"/>
    </source>
</evidence>
<proteinExistence type="predicted"/>
<feature type="chain" id="PRO_5040191425" evidence="4">
    <location>
        <begin position="21"/>
        <end position="360"/>
    </location>
</feature>
<dbReference type="EMBL" id="CAJVPL010001359">
    <property type="protein sequence ID" value="CAG8566954.1"/>
    <property type="molecule type" value="Genomic_DNA"/>
</dbReference>
<evidence type="ECO:0000313" key="6">
    <source>
        <dbReference type="Proteomes" id="UP000789831"/>
    </source>
</evidence>
<protein>
    <submittedName>
        <fullName evidence="5">5846_t:CDS:1</fullName>
    </submittedName>
</protein>
<keyword evidence="4" id="KW-0732">Signal</keyword>
<organism evidence="5 6">
    <name type="scientific">Ambispora gerdemannii</name>
    <dbReference type="NCBI Taxonomy" id="144530"/>
    <lineage>
        <taxon>Eukaryota</taxon>
        <taxon>Fungi</taxon>
        <taxon>Fungi incertae sedis</taxon>
        <taxon>Mucoromycota</taxon>
        <taxon>Glomeromycotina</taxon>
        <taxon>Glomeromycetes</taxon>
        <taxon>Archaeosporales</taxon>
        <taxon>Ambisporaceae</taxon>
        <taxon>Ambispora</taxon>
    </lineage>
</organism>
<keyword evidence="3" id="KW-0812">Transmembrane</keyword>
<name>A0A9N9FYU0_9GLOM</name>
<dbReference type="Proteomes" id="UP000789831">
    <property type="component" value="Unassembled WGS sequence"/>
</dbReference>
<accession>A0A9N9FYU0</accession>
<keyword evidence="2" id="KW-0677">Repeat</keyword>
<dbReference type="AlphaFoldDB" id="A0A9N9FYU0"/>
<dbReference type="Gene3D" id="2.120.10.80">
    <property type="entry name" value="Kelch-type beta propeller"/>
    <property type="match status" value="1"/>
</dbReference>
<dbReference type="PANTHER" id="PTHR46093:SF18">
    <property type="entry name" value="FIBRONECTIN TYPE-III DOMAIN-CONTAINING PROTEIN"/>
    <property type="match status" value="1"/>
</dbReference>
<evidence type="ECO:0000256" key="1">
    <source>
        <dbReference type="ARBA" id="ARBA00022441"/>
    </source>
</evidence>
<reference evidence="5" key="1">
    <citation type="submission" date="2021-06" db="EMBL/GenBank/DDBJ databases">
        <authorList>
            <person name="Kallberg Y."/>
            <person name="Tangrot J."/>
            <person name="Rosling A."/>
        </authorList>
    </citation>
    <scope>NUCLEOTIDE SEQUENCE</scope>
    <source>
        <strain evidence="5">MT106</strain>
    </source>
</reference>
<feature type="transmembrane region" description="Helical" evidence="3">
    <location>
        <begin position="318"/>
        <end position="338"/>
    </location>
</feature>
<comment type="caution">
    <text evidence="5">The sequence shown here is derived from an EMBL/GenBank/DDBJ whole genome shotgun (WGS) entry which is preliminary data.</text>
</comment>
<evidence type="ECO:0000256" key="3">
    <source>
        <dbReference type="SAM" id="Phobius"/>
    </source>
</evidence>
<gene>
    <name evidence="5" type="ORF">AGERDE_LOCUS7441</name>
</gene>